<dbReference type="EMBL" id="BOOK01000072">
    <property type="protein sequence ID" value="GII05598.1"/>
    <property type="molecule type" value="Genomic_DNA"/>
</dbReference>
<feature type="transmembrane region" description="Helical" evidence="1">
    <location>
        <begin position="68"/>
        <end position="92"/>
    </location>
</feature>
<keyword evidence="1" id="KW-1133">Transmembrane helix</keyword>
<name>A0A8J3T7M0_9ACTN</name>
<feature type="transmembrane region" description="Helical" evidence="1">
    <location>
        <begin position="36"/>
        <end position="56"/>
    </location>
</feature>
<keyword evidence="3" id="KW-1185">Reference proteome</keyword>
<evidence type="ECO:0000313" key="3">
    <source>
        <dbReference type="Proteomes" id="UP000634476"/>
    </source>
</evidence>
<dbReference type="AlphaFoldDB" id="A0A8J3T7M0"/>
<evidence type="ECO:0000256" key="1">
    <source>
        <dbReference type="SAM" id="Phobius"/>
    </source>
</evidence>
<sequence length="210" mass="21757">MLHFPPEIVVSRRDPSSVVGMTFTGEDRVPPLRNEVAAVAGGWAVLVAAGAAWSWFARDQESRTPYWGAVAVAVTAAVAIVVVLMTAGSVLARRRGAQGRVKGSLPGLILAVAAWPLGGTATLIHAIARNDERSGTGTGCSFAALNAPSPELESISTALAVSATVILPVLIFAGRRSRVTAWLSPALVLGLYLLAMHMGEPHGTATVCRG</sequence>
<keyword evidence="1" id="KW-0472">Membrane</keyword>
<protein>
    <submittedName>
        <fullName evidence="2">Uncharacterized protein</fullName>
    </submittedName>
</protein>
<organism evidence="2 3">
    <name type="scientific">Planobispora takensis</name>
    <dbReference type="NCBI Taxonomy" id="1367882"/>
    <lineage>
        <taxon>Bacteria</taxon>
        <taxon>Bacillati</taxon>
        <taxon>Actinomycetota</taxon>
        <taxon>Actinomycetes</taxon>
        <taxon>Streptosporangiales</taxon>
        <taxon>Streptosporangiaceae</taxon>
        <taxon>Planobispora</taxon>
    </lineage>
</organism>
<dbReference type="Proteomes" id="UP000634476">
    <property type="component" value="Unassembled WGS sequence"/>
</dbReference>
<feature type="transmembrane region" description="Helical" evidence="1">
    <location>
        <begin position="104"/>
        <end position="128"/>
    </location>
</feature>
<keyword evidence="1" id="KW-0812">Transmembrane</keyword>
<reference evidence="2" key="1">
    <citation type="submission" date="2021-01" db="EMBL/GenBank/DDBJ databases">
        <title>Whole genome shotgun sequence of Planobispora takensis NBRC 109077.</title>
        <authorList>
            <person name="Komaki H."/>
            <person name="Tamura T."/>
        </authorList>
    </citation>
    <scope>NUCLEOTIDE SEQUENCE</scope>
    <source>
        <strain evidence="2">NBRC 109077</strain>
    </source>
</reference>
<gene>
    <name evidence="2" type="ORF">Pta02_76060</name>
</gene>
<evidence type="ECO:0000313" key="2">
    <source>
        <dbReference type="EMBL" id="GII05598.1"/>
    </source>
</evidence>
<comment type="caution">
    <text evidence="2">The sequence shown here is derived from an EMBL/GenBank/DDBJ whole genome shotgun (WGS) entry which is preliminary data.</text>
</comment>
<feature type="transmembrane region" description="Helical" evidence="1">
    <location>
        <begin position="180"/>
        <end position="199"/>
    </location>
</feature>
<accession>A0A8J3T7M0</accession>
<feature type="transmembrane region" description="Helical" evidence="1">
    <location>
        <begin position="155"/>
        <end position="173"/>
    </location>
</feature>
<proteinExistence type="predicted"/>